<dbReference type="EMBL" id="UOES01000388">
    <property type="protein sequence ID" value="VAW28342.1"/>
    <property type="molecule type" value="Genomic_DNA"/>
</dbReference>
<protein>
    <submittedName>
        <fullName evidence="2">UDP-glucose 6-dehydrogenase</fullName>
        <ecNumber evidence="2">1.1.1.22</ecNumber>
    </submittedName>
</protein>
<dbReference type="SUPFAM" id="SSF52413">
    <property type="entry name" value="UDP-glucose/GDP-mannose dehydrogenase C-terminal domain"/>
    <property type="match status" value="1"/>
</dbReference>
<dbReference type="GO" id="GO:0003979">
    <property type="term" value="F:UDP-glucose 6-dehydrogenase activity"/>
    <property type="evidence" value="ECO:0007669"/>
    <property type="project" value="UniProtKB-EC"/>
</dbReference>
<sequence>LLIVTEWPVFRSPDFNKIKSLLANNVIFDGRNLYKPSDMKKLEFEYYSIGREEV</sequence>
<dbReference type="EC" id="1.1.1.22" evidence="2"/>
<feature type="non-terminal residue" evidence="2">
    <location>
        <position position="1"/>
    </location>
</feature>
<accession>A0A3B0UPI3</accession>
<organism evidence="2">
    <name type="scientific">hydrothermal vent metagenome</name>
    <dbReference type="NCBI Taxonomy" id="652676"/>
    <lineage>
        <taxon>unclassified sequences</taxon>
        <taxon>metagenomes</taxon>
        <taxon>ecological metagenomes</taxon>
    </lineage>
</organism>
<feature type="domain" description="UDP-glucose/GDP-mannose dehydrogenase C-terminal" evidence="1">
    <location>
        <begin position="1"/>
        <end position="36"/>
    </location>
</feature>
<dbReference type="AlphaFoldDB" id="A0A3B0UPI3"/>
<evidence type="ECO:0000259" key="1">
    <source>
        <dbReference type="Pfam" id="PF03720"/>
    </source>
</evidence>
<dbReference type="GO" id="GO:0051287">
    <property type="term" value="F:NAD binding"/>
    <property type="evidence" value="ECO:0007669"/>
    <property type="project" value="InterPro"/>
</dbReference>
<name>A0A3B0UPI3_9ZZZZ</name>
<proteinExistence type="predicted"/>
<gene>
    <name evidence="2" type="ORF">MNBD_BACTEROID06-1601</name>
</gene>
<dbReference type="Pfam" id="PF03720">
    <property type="entry name" value="UDPG_MGDP_dh_C"/>
    <property type="match status" value="1"/>
</dbReference>
<dbReference type="Gene3D" id="3.40.50.720">
    <property type="entry name" value="NAD(P)-binding Rossmann-like Domain"/>
    <property type="match status" value="1"/>
</dbReference>
<reference evidence="2" key="1">
    <citation type="submission" date="2018-06" db="EMBL/GenBank/DDBJ databases">
        <authorList>
            <person name="Zhirakovskaya E."/>
        </authorList>
    </citation>
    <scope>NUCLEOTIDE SEQUENCE</scope>
</reference>
<keyword evidence="2" id="KW-0560">Oxidoreductase</keyword>
<dbReference type="InterPro" id="IPR036220">
    <property type="entry name" value="UDP-Glc/GDP-Man_DH_C_sf"/>
</dbReference>
<dbReference type="InterPro" id="IPR014027">
    <property type="entry name" value="UDP-Glc/GDP-Man_DH_C"/>
</dbReference>
<evidence type="ECO:0000313" key="2">
    <source>
        <dbReference type="EMBL" id="VAW28342.1"/>
    </source>
</evidence>